<comment type="function">
    <text evidence="4">Catalytic subunit of the dimeric E1 enzyme, which activates NEDD8.</text>
</comment>
<dbReference type="SUPFAM" id="SSF69572">
    <property type="entry name" value="Activating enzymes of the ubiquitin-like proteins"/>
    <property type="match status" value="1"/>
</dbReference>
<evidence type="ECO:0000313" key="6">
    <source>
        <dbReference type="EMBL" id="OHT13699.1"/>
    </source>
</evidence>
<evidence type="ECO:0000259" key="5">
    <source>
        <dbReference type="Pfam" id="PF00899"/>
    </source>
</evidence>
<dbReference type="GO" id="GO:0005737">
    <property type="term" value="C:cytoplasm"/>
    <property type="evidence" value="ECO:0007669"/>
    <property type="project" value="TreeGrafter"/>
</dbReference>
<dbReference type="RefSeq" id="XP_068366835.1">
    <property type="nucleotide sequence ID" value="XM_068498807.1"/>
</dbReference>
<dbReference type="GO" id="GO:0005524">
    <property type="term" value="F:ATP binding"/>
    <property type="evidence" value="ECO:0007669"/>
    <property type="project" value="UniProtKB-UniRule"/>
</dbReference>
<dbReference type="UniPathway" id="UPA00885"/>
<dbReference type="InterPro" id="IPR023318">
    <property type="entry name" value="Ub_act_enz_dom_a_sf"/>
</dbReference>
<comment type="similarity">
    <text evidence="4">Belongs to the ubiquitin-activating E1 family. UBA3 subfamily.</text>
</comment>
<feature type="domain" description="THIF-type NAD/FAD binding fold" evidence="5">
    <location>
        <begin position="24"/>
        <end position="303"/>
    </location>
</feature>
<dbReference type="InterPro" id="IPR000594">
    <property type="entry name" value="ThiF_NAD_FAD-bd"/>
</dbReference>
<dbReference type="VEuPathDB" id="TrichDB:TRFO_16147"/>
<protein>
    <recommendedName>
        <fullName evidence="4">NEDD8-activating enzyme E1 catalytic subunit</fullName>
        <ecNumber evidence="4">6.2.1.64</ecNumber>
    </recommendedName>
</protein>
<comment type="pathway">
    <text evidence="4">Protein modification; protein neddylation.</text>
</comment>
<evidence type="ECO:0000256" key="4">
    <source>
        <dbReference type="RuleBase" id="RU368009"/>
    </source>
</evidence>
<dbReference type="PANTHER" id="PTHR10953">
    <property type="entry name" value="UBIQUITIN-ACTIVATING ENZYME E1"/>
    <property type="match status" value="1"/>
</dbReference>
<keyword evidence="2 4" id="KW-0833">Ubl conjugation pathway</keyword>
<dbReference type="InterPro" id="IPR035985">
    <property type="entry name" value="Ubiquitin-activating_enz"/>
</dbReference>
<keyword evidence="4" id="KW-0436">Ligase</keyword>
<gene>
    <name evidence="6" type="primary">Uba3</name>
    <name evidence="6" type="ORF">TRFO_16147</name>
</gene>
<dbReference type="InterPro" id="IPR045886">
    <property type="entry name" value="ThiF/MoeB/HesA"/>
</dbReference>
<dbReference type="OrthoDB" id="10255449at2759"/>
<dbReference type="Gene3D" id="3.40.50.720">
    <property type="entry name" value="NAD(P)-binding Rossmann-like Domain"/>
    <property type="match status" value="1"/>
</dbReference>
<dbReference type="GO" id="GO:0005634">
    <property type="term" value="C:nucleus"/>
    <property type="evidence" value="ECO:0007669"/>
    <property type="project" value="TreeGrafter"/>
</dbReference>
<comment type="catalytic activity">
    <reaction evidence="4">
        <text>ATP + [NEDD8 protein] + [E1 NEDD8-activating enzyme]-L-cysteine = AMP + diphosphate + [E1 NEDD8-activating enzyme]-S-[NEDD8 protein]-yl-L-cysteine.</text>
        <dbReference type="EC" id="6.2.1.64"/>
    </reaction>
</comment>
<dbReference type="GO" id="GO:0019781">
    <property type="term" value="F:NEDD8 activating enzyme activity"/>
    <property type="evidence" value="ECO:0007669"/>
    <property type="project" value="UniProtKB-UniRule"/>
</dbReference>
<dbReference type="Pfam" id="PF00899">
    <property type="entry name" value="ThiF"/>
    <property type="match status" value="1"/>
</dbReference>
<name>A0A1J4KR19_9EUKA</name>
<sequence length="412" mass="45815">MISPGVEALLEAPGPFVGQYYASGKEGLDFFLGSKVLIIGAGGLGCELIKSLSLNGFPDIHIVDMDTIEVSNLNRQFLFRIKDVGRPKAEVAAEFIKKRNPNIKVTSHCCRIQELSDDFYKQFSLVIGGLDSLPARNWMSAKLVSIARDTNNEIVIPYIDGGTEAWMGHVKVIYPNQTACMTCQSAMFAQPNTFQECTLASTPRKPEHCISWAQRLAWSAERGSETVDGDKDEHIQWIMKKAIEHAEKFKIETKMIDMKFTRIVVKNTVAAIASTQAIIASMCATEALKLVTEAAPTVDNNVNFIGSSDYCGVNVNIFHADKLKYCPECGRKVTEVTFFTGEKVKEFIERLGKDYKYENADTLIMSNEKSIINSLFPELKVNLEKELGEFVKPGNQLAAKAKGKDVFEIKLK</sequence>
<evidence type="ECO:0000313" key="7">
    <source>
        <dbReference type="Proteomes" id="UP000179807"/>
    </source>
</evidence>
<organism evidence="6 7">
    <name type="scientific">Tritrichomonas foetus</name>
    <dbReference type="NCBI Taxonomy" id="1144522"/>
    <lineage>
        <taxon>Eukaryota</taxon>
        <taxon>Metamonada</taxon>
        <taxon>Parabasalia</taxon>
        <taxon>Tritrichomonadida</taxon>
        <taxon>Tritrichomonadidae</taxon>
        <taxon>Tritrichomonas</taxon>
    </lineage>
</organism>
<dbReference type="EMBL" id="MLAK01000493">
    <property type="protein sequence ID" value="OHT13699.1"/>
    <property type="molecule type" value="Genomic_DNA"/>
</dbReference>
<evidence type="ECO:0000256" key="1">
    <source>
        <dbReference type="ARBA" id="ARBA00022741"/>
    </source>
</evidence>
<keyword evidence="1 4" id="KW-0547">Nucleotide-binding</keyword>
<dbReference type="AlphaFoldDB" id="A0A1J4KR19"/>
<accession>A0A1J4KR19</accession>
<dbReference type="PANTHER" id="PTHR10953:SF6">
    <property type="entry name" value="NEDD8-ACTIVATING ENZYME E1 CATALYTIC SUBUNIT"/>
    <property type="match status" value="1"/>
</dbReference>
<reference evidence="6" key="1">
    <citation type="submission" date="2016-10" db="EMBL/GenBank/DDBJ databases">
        <authorList>
            <person name="Benchimol M."/>
            <person name="Almeida L.G."/>
            <person name="Vasconcelos A.T."/>
            <person name="Perreira-Neves A."/>
            <person name="Rosa I.A."/>
            <person name="Tasca T."/>
            <person name="Bogo M.R."/>
            <person name="de Souza W."/>
        </authorList>
    </citation>
    <scope>NUCLEOTIDE SEQUENCE [LARGE SCALE GENOMIC DNA]</scope>
    <source>
        <strain evidence="6">K</strain>
    </source>
</reference>
<dbReference type="EC" id="6.2.1.64" evidence="4"/>
<comment type="caution">
    <text evidence="6">The sequence shown here is derived from an EMBL/GenBank/DDBJ whole genome shotgun (WGS) entry which is preliminary data.</text>
</comment>
<keyword evidence="7" id="KW-1185">Reference proteome</keyword>
<dbReference type="Gene3D" id="1.10.10.520">
    <property type="entry name" value="Ubiquitin activating enzymes (Uba3). Chain: B, domain 2"/>
    <property type="match status" value="1"/>
</dbReference>
<proteinExistence type="inferred from homology"/>
<dbReference type="GO" id="GO:0045116">
    <property type="term" value="P:protein neddylation"/>
    <property type="evidence" value="ECO:0007669"/>
    <property type="project" value="UniProtKB-UniRule"/>
</dbReference>
<dbReference type="Proteomes" id="UP000179807">
    <property type="component" value="Unassembled WGS sequence"/>
</dbReference>
<keyword evidence="3 4" id="KW-0067">ATP-binding</keyword>
<dbReference type="GeneID" id="94833511"/>
<evidence type="ECO:0000256" key="3">
    <source>
        <dbReference type="ARBA" id="ARBA00022840"/>
    </source>
</evidence>
<evidence type="ECO:0000256" key="2">
    <source>
        <dbReference type="ARBA" id="ARBA00022786"/>
    </source>
</evidence>